<evidence type="ECO:0000313" key="2">
    <source>
        <dbReference type="EMBL" id="MCI66069.1"/>
    </source>
</evidence>
<comment type="caution">
    <text evidence="2">The sequence shown here is derived from an EMBL/GenBank/DDBJ whole genome shotgun (WGS) entry which is preliminary data.</text>
</comment>
<dbReference type="AlphaFoldDB" id="A0A392TYH4"/>
<dbReference type="Proteomes" id="UP000265520">
    <property type="component" value="Unassembled WGS sequence"/>
</dbReference>
<evidence type="ECO:0000313" key="3">
    <source>
        <dbReference type="Proteomes" id="UP000265520"/>
    </source>
</evidence>
<evidence type="ECO:0000256" key="1">
    <source>
        <dbReference type="SAM" id="MobiDB-lite"/>
    </source>
</evidence>
<protein>
    <submittedName>
        <fullName evidence="2">Uncharacterized protein</fullName>
    </submittedName>
</protein>
<dbReference type="EMBL" id="LXQA010688000">
    <property type="protein sequence ID" value="MCI66069.1"/>
    <property type="molecule type" value="Genomic_DNA"/>
</dbReference>
<accession>A0A392TYH4</accession>
<keyword evidence="3" id="KW-1185">Reference proteome</keyword>
<proteinExistence type="predicted"/>
<feature type="region of interest" description="Disordered" evidence="1">
    <location>
        <begin position="1"/>
        <end position="25"/>
    </location>
</feature>
<feature type="non-terminal residue" evidence="2">
    <location>
        <position position="1"/>
    </location>
</feature>
<reference evidence="2 3" key="1">
    <citation type="journal article" date="2018" name="Front. Plant Sci.">
        <title>Red Clover (Trifolium pratense) and Zigzag Clover (T. medium) - A Picture of Genomic Similarities and Differences.</title>
        <authorList>
            <person name="Dluhosova J."/>
            <person name="Istvanek J."/>
            <person name="Nedelnik J."/>
            <person name="Repkova J."/>
        </authorList>
    </citation>
    <scope>NUCLEOTIDE SEQUENCE [LARGE SCALE GENOMIC DNA]</scope>
    <source>
        <strain evidence="3">cv. 10/8</strain>
        <tissue evidence="2">Leaf</tissue>
    </source>
</reference>
<sequence>NPAKPSATIKNKKGDKGSPCRSPLPTLKSAIGLPLTNMDIELSKIQALIHFNQPPEKL</sequence>
<name>A0A392TYH4_9FABA</name>
<organism evidence="2 3">
    <name type="scientific">Trifolium medium</name>
    <dbReference type="NCBI Taxonomy" id="97028"/>
    <lineage>
        <taxon>Eukaryota</taxon>
        <taxon>Viridiplantae</taxon>
        <taxon>Streptophyta</taxon>
        <taxon>Embryophyta</taxon>
        <taxon>Tracheophyta</taxon>
        <taxon>Spermatophyta</taxon>
        <taxon>Magnoliopsida</taxon>
        <taxon>eudicotyledons</taxon>
        <taxon>Gunneridae</taxon>
        <taxon>Pentapetalae</taxon>
        <taxon>rosids</taxon>
        <taxon>fabids</taxon>
        <taxon>Fabales</taxon>
        <taxon>Fabaceae</taxon>
        <taxon>Papilionoideae</taxon>
        <taxon>50 kb inversion clade</taxon>
        <taxon>NPAAA clade</taxon>
        <taxon>Hologalegina</taxon>
        <taxon>IRL clade</taxon>
        <taxon>Trifolieae</taxon>
        <taxon>Trifolium</taxon>
    </lineage>
</organism>